<dbReference type="Gene3D" id="3.30.70.100">
    <property type="match status" value="1"/>
</dbReference>
<dbReference type="SUPFAM" id="SSF54909">
    <property type="entry name" value="Dimeric alpha+beta barrel"/>
    <property type="match status" value="1"/>
</dbReference>
<proteinExistence type="predicted"/>
<gene>
    <name evidence="2" type="ORF">ACS04_19080</name>
</gene>
<comment type="caution">
    <text evidence="2">The sequence shown here is derived from an EMBL/GenBank/DDBJ whole genome shotgun (WGS) entry which is preliminary data.</text>
</comment>
<name>A0A0J6XJL0_9ACTN</name>
<accession>A0A0J6XJL0</accession>
<dbReference type="Proteomes" id="UP000035932">
    <property type="component" value="Unassembled WGS sequence"/>
</dbReference>
<dbReference type="STRING" id="66430.ACS04_19080"/>
<dbReference type="RefSeq" id="WP_048477855.1">
    <property type="nucleotide sequence ID" value="NZ_JBEZIN010000001.1"/>
</dbReference>
<sequence>MTTTVEYIRYRIALDDQQAFEDSYRQAAQALAASPECIDYELARCEEENDRERYILRIRWTSVDAHLNGFRKGEHFPAFFSAIRPYVKAIEEMQHYRVTDVAGPGKAAPQS</sequence>
<dbReference type="InterPro" id="IPR007138">
    <property type="entry name" value="ABM_dom"/>
</dbReference>
<evidence type="ECO:0000313" key="3">
    <source>
        <dbReference type="Proteomes" id="UP000035932"/>
    </source>
</evidence>
<keyword evidence="3" id="KW-1185">Reference proteome</keyword>
<evidence type="ECO:0000313" key="2">
    <source>
        <dbReference type="EMBL" id="KMO96245.1"/>
    </source>
</evidence>
<dbReference type="AlphaFoldDB" id="A0A0J6XJL0"/>
<dbReference type="PROSITE" id="PS51725">
    <property type="entry name" value="ABM"/>
    <property type="match status" value="1"/>
</dbReference>
<dbReference type="EMBL" id="LFML01000074">
    <property type="protein sequence ID" value="KMO96245.1"/>
    <property type="molecule type" value="Genomic_DNA"/>
</dbReference>
<dbReference type="PATRIC" id="fig|66430.4.peg.6534"/>
<reference evidence="2 3" key="1">
    <citation type="submission" date="2015-06" db="EMBL/GenBank/DDBJ databases">
        <title>Recapitulation of the evolution of biosynthetic gene clusters reveals hidden chemical diversity on bacterial genomes.</title>
        <authorList>
            <person name="Cruz-Morales P."/>
            <person name="Martinez-Guerrero C."/>
            <person name="Morales-Escalante M.A."/>
            <person name="Yanez-Guerra L.A."/>
            <person name="Kopp J.F."/>
            <person name="Feldmann J."/>
            <person name="Ramos-Aboites H.E."/>
            <person name="Barona-Gomez F."/>
        </authorList>
    </citation>
    <scope>NUCLEOTIDE SEQUENCE [LARGE SCALE GENOMIC DNA]</scope>
    <source>
        <strain evidence="2 3">ATCC 31245</strain>
    </source>
</reference>
<feature type="domain" description="ABM" evidence="1">
    <location>
        <begin position="4"/>
        <end position="96"/>
    </location>
</feature>
<protein>
    <submittedName>
        <fullName evidence="2">Globin</fullName>
    </submittedName>
</protein>
<dbReference type="InterPro" id="IPR011008">
    <property type="entry name" value="Dimeric_a/b-barrel"/>
</dbReference>
<organism evidence="2 3">
    <name type="scientific">Streptomyces roseus</name>
    <dbReference type="NCBI Taxonomy" id="66430"/>
    <lineage>
        <taxon>Bacteria</taxon>
        <taxon>Bacillati</taxon>
        <taxon>Actinomycetota</taxon>
        <taxon>Actinomycetes</taxon>
        <taxon>Kitasatosporales</taxon>
        <taxon>Streptomycetaceae</taxon>
        <taxon>Streptomyces</taxon>
    </lineage>
</organism>
<evidence type="ECO:0000259" key="1">
    <source>
        <dbReference type="PROSITE" id="PS51725"/>
    </source>
</evidence>
<dbReference type="Pfam" id="PF03992">
    <property type="entry name" value="ABM"/>
    <property type="match status" value="1"/>
</dbReference>